<evidence type="ECO:0000256" key="4">
    <source>
        <dbReference type="ARBA" id="ARBA00022692"/>
    </source>
</evidence>
<keyword evidence="6 7" id="KW-0472">Membrane</keyword>
<gene>
    <name evidence="8" type="ORF">DGI_0561</name>
</gene>
<accession>T2G8F7</accession>
<evidence type="ECO:0000256" key="2">
    <source>
        <dbReference type="ARBA" id="ARBA00022448"/>
    </source>
</evidence>
<dbReference type="HOGENOM" id="CLU_059320_0_0_7"/>
<reference evidence="8 9" key="1">
    <citation type="journal article" date="2013" name="J. Bacteriol.">
        <title>Roles of HynAB and Ech, the only two hydrogenases found in the model sulfate reducer Desulfovibrio gigas.</title>
        <authorList>
            <person name="Morais-Silva F.O."/>
            <person name="Santos C.I."/>
            <person name="Rodrigues R."/>
            <person name="Pereira I.A."/>
            <person name="Rodrigues-Pousada C."/>
        </authorList>
    </citation>
    <scope>NUCLEOTIDE SEQUENCE [LARGE SCALE GENOMIC DNA]</scope>
    <source>
        <strain evidence="9">ATCC 19364 / DSM 1382 / NCIMB 9332 / VKM B-1759</strain>
    </source>
</reference>
<dbReference type="PATRIC" id="fig|1121448.10.peg.558"/>
<evidence type="ECO:0000256" key="3">
    <source>
        <dbReference type="ARBA" id="ARBA00022475"/>
    </source>
</evidence>
<proteinExistence type="predicted"/>
<evidence type="ECO:0000313" key="8">
    <source>
        <dbReference type="EMBL" id="AGW12469.1"/>
    </source>
</evidence>
<dbReference type="Pfam" id="PF04632">
    <property type="entry name" value="FUSC"/>
    <property type="match status" value="1"/>
</dbReference>
<keyword evidence="9" id="KW-1185">Reference proteome</keyword>
<dbReference type="PANTHER" id="PTHR30509">
    <property type="entry name" value="P-HYDROXYBENZOIC ACID EFFLUX PUMP SUBUNIT-RELATED"/>
    <property type="match status" value="1"/>
</dbReference>
<dbReference type="AlphaFoldDB" id="T2G8F7"/>
<dbReference type="eggNOG" id="COG4129">
    <property type="taxonomic scope" value="Bacteria"/>
</dbReference>
<evidence type="ECO:0000256" key="5">
    <source>
        <dbReference type="ARBA" id="ARBA00022989"/>
    </source>
</evidence>
<dbReference type="STRING" id="1121448.DGI_0561"/>
<keyword evidence="2" id="KW-0813">Transport</keyword>
<dbReference type="InterPro" id="IPR006726">
    <property type="entry name" value="PHBA_efflux_AaeB/fusaric-R"/>
</dbReference>
<dbReference type="GO" id="GO:0022857">
    <property type="term" value="F:transmembrane transporter activity"/>
    <property type="evidence" value="ECO:0007669"/>
    <property type="project" value="InterPro"/>
</dbReference>
<dbReference type="Proteomes" id="UP000016587">
    <property type="component" value="Chromosome"/>
</dbReference>
<dbReference type="KEGG" id="dgg:DGI_0561"/>
<protein>
    <recommendedName>
        <fullName evidence="10">FUSC family protein</fullName>
    </recommendedName>
</protein>
<sequence length="362" mass="39044">MHTLLRLLPRLDPIMARHALRTALASVVTLVLVDVLSLAQGYWAVISTIIVMQANLGRALLAGLSRIQGTFVGALLGSLTLSVMGTGTVSLGLGVFLTIFVCAYFMGLHESFRLAAVTASIVILLGRGTEQPFLLGLDRFLEISLGVGVAMAVSIFVLPFHARTSLRLGIRAALEASGQFVAVLVGQCLENRYDESAIVALKNACIRHVMQLRPALADASREPGGLGEGGQVLGSLATSLDRLMEDFQSMDHAARELAEEALHLELRPDLAALARAMQAGLEAAAACLGEHGVKRTDMRLLIEALENTLHSVDRGMEGIRARQIARQHPLSEVTHFFSLVFSMREAALELMEMLAALHEVRR</sequence>
<feature type="transmembrane region" description="Helical" evidence="7">
    <location>
        <begin position="20"/>
        <end position="36"/>
    </location>
</feature>
<keyword evidence="3" id="KW-1003">Cell membrane</keyword>
<dbReference type="RefSeq" id="WP_021759120.1">
    <property type="nucleotide sequence ID" value="NC_022444.1"/>
</dbReference>
<evidence type="ECO:0000313" key="9">
    <source>
        <dbReference type="Proteomes" id="UP000016587"/>
    </source>
</evidence>
<organism evidence="8 9">
    <name type="scientific">Megalodesulfovibrio gigas (strain ATCC 19364 / DSM 1382 / NCIMB 9332 / VKM B-1759)</name>
    <name type="common">Desulfovibrio gigas</name>
    <dbReference type="NCBI Taxonomy" id="1121448"/>
    <lineage>
        <taxon>Bacteria</taxon>
        <taxon>Pseudomonadati</taxon>
        <taxon>Thermodesulfobacteriota</taxon>
        <taxon>Desulfovibrionia</taxon>
        <taxon>Desulfovibrionales</taxon>
        <taxon>Desulfovibrionaceae</taxon>
        <taxon>Megalodesulfovibrio</taxon>
    </lineage>
</organism>
<keyword evidence="5 7" id="KW-1133">Transmembrane helix</keyword>
<dbReference type="EMBL" id="CP006585">
    <property type="protein sequence ID" value="AGW12469.1"/>
    <property type="molecule type" value="Genomic_DNA"/>
</dbReference>
<evidence type="ECO:0008006" key="10">
    <source>
        <dbReference type="Google" id="ProtNLM"/>
    </source>
</evidence>
<feature type="transmembrane region" description="Helical" evidence="7">
    <location>
        <begin position="73"/>
        <end position="106"/>
    </location>
</feature>
<keyword evidence="4 7" id="KW-0812">Transmembrane</keyword>
<dbReference type="OrthoDB" id="5447986at2"/>
<evidence type="ECO:0000256" key="6">
    <source>
        <dbReference type="ARBA" id="ARBA00023136"/>
    </source>
</evidence>
<comment type="subcellular location">
    <subcellularLocation>
        <location evidence="1">Cell membrane</location>
        <topology evidence="1">Multi-pass membrane protein</topology>
    </subcellularLocation>
</comment>
<dbReference type="GO" id="GO:0005886">
    <property type="term" value="C:plasma membrane"/>
    <property type="evidence" value="ECO:0007669"/>
    <property type="project" value="UniProtKB-SubCell"/>
</dbReference>
<dbReference type="PANTHER" id="PTHR30509:SF9">
    <property type="entry name" value="MULTIDRUG RESISTANCE PROTEIN MDTO"/>
    <property type="match status" value="1"/>
</dbReference>
<name>T2G8F7_MEGG1</name>
<evidence type="ECO:0000256" key="1">
    <source>
        <dbReference type="ARBA" id="ARBA00004651"/>
    </source>
</evidence>
<feature type="transmembrane region" description="Helical" evidence="7">
    <location>
        <begin position="112"/>
        <end position="128"/>
    </location>
</feature>
<evidence type="ECO:0000256" key="7">
    <source>
        <dbReference type="SAM" id="Phobius"/>
    </source>
</evidence>
<reference evidence="9" key="2">
    <citation type="submission" date="2013-07" db="EMBL/GenBank/DDBJ databases">
        <authorList>
            <person name="Morais-Silva F.O."/>
            <person name="Rezende A.M."/>
            <person name="Pimentel C."/>
            <person name="Resende D.M."/>
            <person name="Santos C.I."/>
            <person name="Clemente C."/>
            <person name="de Oliveira L.M."/>
            <person name="da Silva S.M."/>
            <person name="Costa D.A."/>
            <person name="Varela-Raposo A."/>
            <person name="Horacio E.C.A."/>
            <person name="Matos M."/>
            <person name="Flores O."/>
            <person name="Ruiz J.C."/>
            <person name="Rodrigues-Pousada C."/>
        </authorList>
    </citation>
    <scope>NUCLEOTIDE SEQUENCE [LARGE SCALE GENOMIC DNA]</scope>
    <source>
        <strain evidence="9">ATCC 19364 / DSM 1382 / NCIMB 9332 / VKM B-1759</strain>
    </source>
</reference>
<feature type="transmembrane region" description="Helical" evidence="7">
    <location>
        <begin position="140"/>
        <end position="162"/>
    </location>
</feature>